<feature type="compositionally biased region" description="Polar residues" evidence="1">
    <location>
        <begin position="69"/>
        <end position="80"/>
    </location>
</feature>
<dbReference type="EMBL" id="GDHC01003123">
    <property type="protein sequence ID" value="JAQ15506.1"/>
    <property type="molecule type" value="Transcribed_RNA"/>
</dbReference>
<feature type="compositionally biased region" description="Basic residues" evidence="1">
    <location>
        <begin position="99"/>
        <end position="111"/>
    </location>
</feature>
<reference evidence="2" key="1">
    <citation type="journal article" date="2014" name="PLoS ONE">
        <title>Transcriptome-Based Identification of ABC Transporters in the Western Tarnished Plant Bug Lygus hesperus.</title>
        <authorList>
            <person name="Hull J.J."/>
            <person name="Chaney K."/>
            <person name="Geib S.M."/>
            <person name="Fabrick J.A."/>
            <person name="Brent C.S."/>
            <person name="Walsh D."/>
            <person name="Lavine L.C."/>
        </authorList>
    </citation>
    <scope>NUCLEOTIDE SEQUENCE</scope>
</reference>
<proteinExistence type="predicted"/>
<name>A0A0A9ZBL0_LYGHE</name>
<feature type="compositionally biased region" description="Low complexity" evidence="1">
    <location>
        <begin position="87"/>
        <end position="96"/>
    </location>
</feature>
<reference evidence="3" key="3">
    <citation type="journal article" date="2016" name="Gigascience">
        <title>De novo construction of an expanded transcriptome assembly for the western tarnished plant bug, Lygus hesperus.</title>
        <authorList>
            <person name="Tassone E.E."/>
            <person name="Geib S.M."/>
            <person name="Hall B."/>
            <person name="Fabrick J.A."/>
            <person name="Brent C.S."/>
            <person name="Hull J.J."/>
        </authorList>
    </citation>
    <scope>NUCLEOTIDE SEQUENCE</scope>
</reference>
<evidence type="ECO:0000313" key="3">
    <source>
        <dbReference type="EMBL" id="JAQ15506.1"/>
    </source>
</evidence>
<organism evidence="2">
    <name type="scientific">Lygus hesperus</name>
    <name type="common">Western plant bug</name>
    <dbReference type="NCBI Taxonomy" id="30085"/>
    <lineage>
        <taxon>Eukaryota</taxon>
        <taxon>Metazoa</taxon>
        <taxon>Ecdysozoa</taxon>
        <taxon>Arthropoda</taxon>
        <taxon>Hexapoda</taxon>
        <taxon>Insecta</taxon>
        <taxon>Pterygota</taxon>
        <taxon>Neoptera</taxon>
        <taxon>Paraneoptera</taxon>
        <taxon>Hemiptera</taxon>
        <taxon>Heteroptera</taxon>
        <taxon>Panheteroptera</taxon>
        <taxon>Cimicomorpha</taxon>
        <taxon>Miridae</taxon>
        <taxon>Mirini</taxon>
        <taxon>Lygus</taxon>
    </lineage>
</organism>
<accession>A0A0A9ZBL0</accession>
<dbReference type="AlphaFoldDB" id="A0A0A9ZBL0"/>
<gene>
    <name evidence="2" type="primary">SLD7</name>
    <name evidence="2" type="ORF">CM83_17269</name>
    <name evidence="3" type="ORF">g.16817</name>
</gene>
<reference evidence="2" key="2">
    <citation type="submission" date="2014-07" db="EMBL/GenBank/DDBJ databases">
        <authorList>
            <person name="Hull J."/>
        </authorList>
    </citation>
    <scope>NUCLEOTIDE SEQUENCE</scope>
</reference>
<evidence type="ECO:0000313" key="2">
    <source>
        <dbReference type="EMBL" id="JAG39185.1"/>
    </source>
</evidence>
<sequence length="111" mass="12303">MGYGGPRIAFYTLSDHNNYASAIAHEDAQRVQAILDRRQAANTASTRGITTCFIDTSASSHNNTILSQTVVTDTHTNDNACSEKEQQQQVHRAVQQQKDKKKKKNKVISAQ</sequence>
<feature type="region of interest" description="Disordered" evidence="1">
    <location>
        <begin position="69"/>
        <end position="111"/>
    </location>
</feature>
<dbReference type="EMBL" id="GBHO01004419">
    <property type="protein sequence ID" value="JAG39185.1"/>
    <property type="molecule type" value="Transcribed_RNA"/>
</dbReference>
<protein>
    <submittedName>
        <fullName evidence="2">Mitochondrial morphogenesis protein SLD7</fullName>
    </submittedName>
</protein>
<evidence type="ECO:0000256" key="1">
    <source>
        <dbReference type="SAM" id="MobiDB-lite"/>
    </source>
</evidence>